<evidence type="ECO:0000313" key="13">
    <source>
        <dbReference type="Proteomes" id="UP000722485"/>
    </source>
</evidence>
<dbReference type="InterPro" id="IPR011658">
    <property type="entry name" value="PA14_dom"/>
</dbReference>
<dbReference type="GO" id="GO:0008422">
    <property type="term" value="F:beta-glucosidase activity"/>
    <property type="evidence" value="ECO:0007669"/>
    <property type="project" value="UniProtKB-EC"/>
</dbReference>
<keyword evidence="6" id="KW-0325">Glycoprotein</keyword>
<dbReference type="PRINTS" id="PR00133">
    <property type="entry name" value="GLHYDRLASE3"/>
</dbReference>
<dbReference type="SUPFAM" id="SSF51445">
    <property type="entry name" value="(Trans)glycosidases"/>
    <property type="match status" value="1"/>
</dbReference>
<evidence type="ECO:0000256" key="3">
    <source>
        <dbReference type="ARBA" id="ARBA00005336"/>
    </source>
</evidence>
<evidence type="ECO:0000313" key="12">
    <source>
        <dbReference type="EMBL" id="KAF7548819.1"/>
    </source>
</evidence>
<dbReference type="InterPro" id="IPR036881">
    <property type="entry name" value="Glyco_hydro_3_C_sf"/>
</dbReference>
<evidence type="ECO:0000256" key="5">
    <source>
        <dbReference type="ARBA" id="ARBA00022801"/>
    </source>
</evidence>
<sequence>MSTAIEQPTDSELRALLAQLKLPEKLAMLAGRSAWETHAVDRLAIPSLRVSDGPNGARGSDFFNEKTAACFPACVSIAATFNQALTRRVGKALGQETQTKGSYVLLGPTVCPHRSPLGGRNFESFSEDPLLTGLMASEYVRGLQSERVGATVKHFAVNEQDTKRFTVNETVSDRALREIYLRPFEITVKNSSPWCIMTSYPKVNGAYVDAQPTFIQNILRGEWGFDGLVMSDWGAVSNSFDSIKYGLDLEMPGPAYHRGVETLTKGIEDGLLDIKSVDDRVFALLKLLQRTGKFTDRREAVTEEAVDNPEHRALIREAGGEGIVLLKNKENFLPINSKKVRRIALLGPLAKTAAAHGGGSASLNSHYRISPYDAFKARLGSDVEITSSKGAHIFRAYPDIAAGLVSDAGSGFTATFFSSANFSGNSFYTKLFPVGNLISIMDDKATGAKAIRFKATYHPPKSGNHYLSFSGIGPSKLYIDKVLVSDQTEQTKDAMDYFLGVQDEARFQFSFDSAKTYDIIIETTQPPVKNCDLHLMEDTIGAHLGFIDQTEKETDLLAEAVELAKDADIAICFVGNSTQWETEGQDMAAMVLPADGSQDALIASVAAVNPNTIVVNTTGVAVELPWLDKVSAVLQAWYAGQETGNAVLDVLLGEVNPSGKLPISWPRKYEHTACYGNFGLDSYDSLQVEYVEGVNVGYRHFDQQYGTDKEVLFPFGYGLSYTTFELSDATISGNLSGASDLVTVSVTVANTGSRAGSETVQVYVAPPKTDSANGRPPKALATFTKIFLHPGEKRTVSAGFGRDCIAYWDDQNKDTGKWRVDVGAHEILIATSSRPTDTKARLVLEIAEGFHFAP</sequence>
<dbReference type="InterPro" id="IPR026891">
    <property type="entry name" value="Fn3-like"/>
</dbReference>
<keyword evidence="5 10" id="KW-0378">Hydrolase</keyword>
<keyword evidence="8 10" id="KW-0326">Glycosidase</keyword>
<gene>
    <name evidence="12" type="ORF">G7Z17_g6817</name>
</gene>
<evidence type="ECO:0000256" key="1">
    <source>
        <dbReference type="ARBA" id="ARBA00000448"/>
    </source>
</evidence>
<dbReference type="InterPro" id="IPR001764">
    <property type="entry name" value="Glyco_hydro_3_N"/>
</dbReference>
<name>A0A9P5HCI3_9HYPO</name>
<dbReference type="Pfam" id="PF14310">
    <property type="entry name" value="Fn3-like"/>
    <property type="match status" value="1"/>
</dbReference>
<evidence type="ECO:0000256" key="8">
    <source>
        <dbReference type="ARBA" id="ARBA00023295"/>
    </source>
</evidence>
<dbReference type="InterPro" id="IPR013783">
    <property type="entry name" value="Ig-like_fold"/>
</dbReference>
<evidence type="ECO:0000256" key="4">
    <source>
        <dbReference type="ARBA" id="ARBA00012744"/>
    </source>
</evidence>
<accession>A0A9P5HCI3</accession>
<dbReference type="Pfam" id="PF01915">
    <property type="entry name" value="Glyco_hydro_3_C"/>
    <property type="match status" value="1"/>
</dbReference>
<evidence type="ECO:0000256" key="9">
    <source>
        <dbReference type="ARBA" id="ARBA00023326"/>
    </source>
</evidence>
<dbReference type="SMART" id="SM01217">
    <property type="entry name" value="Fn3_like"/>
    <property type="match status" value="1"/>
</dbReference>
<dbReference type="EMBL" id="JAANBB010000138">
    <property type="protein sequence ID" value="KAF7548819.1"/>
    <property type="molecule type" value="Genomic_DNA"/>
</dbReference>
<dbReference type="InterPro" id="IPR002772">
    <property type="entry name" value="Glyco_hydro_3_C"/>
</dbReference>
<evidence type="ECO:0000259" key="11">
    <source>
        <dbReference type="PROSITE" id="PS51820"/>
    </source>
</evidence>
<organism evidence="12 13">
    <name type="scientific">Cylindrodendrum hubeiense</name>
    <dbReference type="NCBI Taxonomy" id="595255"/>
    <lineage>
        <taxon>Eukaryota</taxon>
        <taxon>Fungi</taxon>
        <taxon>Dikarya</taxon>
        <taxon>Ascomycota</taxon>
        <taxon>Pezizomycotina</taxon>
        <taxon>Sordariomycetes</taxon>
        <taxon>Hypocreomycetidae</taxon>
        <taxon>Hypocreales</taxon>
        <taxon>Nectriaceae</taxon>
        <taxon>Cylindrodendrum</taxon>
    </lineage>
</organism>
<dbReference type="Gene3D" id="3.20.20.300">
    <property type="entry name" value="Glycoside hydrolase, family 3, N-terminal domain"/>
    <property type="match status" value="1"/>
</dbReference>
<dbReference type="Gene3D" id="2.60.40.10">
    <property type="entry name" value="Immunoglobulins"/>
    <property type="match status" value="1"/>
</dbReference>
<dbReference type="PANTHER" id="PTHR42715">
    <property type="entry name" value="BETA-GLUCOSIDASE"/>
    <property type="match status" value="1"/>
</dbReference>
<comment type="catalytic activity">
    <reaction evidence="1 10">
        <text>Hydrolysis of terminal, non-reducing beta-D-glucosyl residues with release of beta-D-glucose.</text>
        <dbReference type="EC" id="3.2.1.21"/>
    </reaction>
</comment>
<dbReference type="Pfam" id="PF00933">
    <property type="entry name" value="Glyco_hydro_3"/>
    <property type="match status" value="1"/>
</dbReference>
<dbReference type="PROSITE" id="PS00775">
    <property type="entry name" value="GLYCOSYL_HYDROL_F3"/>
    <property type="match status" value="1"/>
</dbReference>
<proteinExistence type="inferred from homology"/>
<evidence type="ECO:0000256" key="6">
    <source>
        <dbReference type="ARBA" id="ARBA00023180"/>
    </source>
</evidence>
<protein>
    <recommendedName>
        <fullName evidence="4 10">beta-glucosidase</fullName>
        <ecNumber evidence="4 10">3.2.1.21</ecNumber>
    </recommendedName>
</protein>
<dbReference type="Gene3D" id="2.60.120.260">
    <property type="entry name" value="Galactose-binding domain-like"/>
    <property type="match status" value="1"/>
</dbReference>
<dbReference type="Proteomes" id="UP000722485">
    <property type="component" value="Unassembled WGS sequence"/>
</dbReference>
<dbReference type="OrthoDB" id="47059at2759"/>
<keyword evidence="9 10" id="KW-0624">Polysaccharide degradation</keyword>
<dbReference type="Pfam" id="PF07691">
    <property type="entry name" value="PA14"/>
    <property type="match status" value="1"/>
</dbReference>
<dbReference type="EC" id="3.2.1.21" evidence="4 10"/>
<evidence type="ECO:0000256" key="10">
    <source>
        <dbReference type="RuleBase" id="RU361161"/>
    </source>
</evidence>
<dbReference type="Gene3D" id="3.40.50.1700">
    <property type="entry name" value="Glycoside hydrolase family 3 C-terminal domain"/>
    <property type="match status" value="1"/>
</dbReference>
<evidence type="ECO:0000256" key="2">
    <source>
        <dbReference type="ARBA" id="ARBA00004987"/>
    </source>
</evidence>
<dbReference type="InterPro" id="IPR017853">
    <property type="entry name" value="GH"/>
</dbReference>
<comment type="pathway">
    <text evidence="2 10">Glycan metabolism; cellulose degradation.</text>
</comment>
<keyword evidence="13" id="KW-1185">Reference proteome</keyword>
<comment type="caution">
    <text evidence="12">The sequence shown here is derived from an EMBL/GenBank/DDBJ whole genome shotgun (WGS) entry which is preliminary data.</text>
</comment>
<evidence type="ECO:0000256" key="7">
    <source>
        <dbReference type="ARBA" id="ARBA00023277"/>
    </source>
</evidence>
<dbReference type="InterPro" id="IPR019800">
    <property type="entry name" value="Glyco_hydro_3_AS"/>
</dbReference>
<dbReference type="InterPro" id="IPR037524">
    <property type="entry name" value="PA14/GLEYA"/>
</dbReference>
<feature type="domain" description="PA14" evidence="11">
    <location>
        <begin position="407"/>
        <end position="561"/>
    </location>
</feature>
<dbReference type="InterPro" id="IPR050288">
    <property type="entry name" value="Cellulose_deg_GH3"/>
</dbReference>
<dbReference type="InterPro" id="IPR036962">
    <property type="entry name" value="Glyco_hydro_3_N_sf"/>
</dbReference>
<reference evidence="12" key="1">
    <citation type="submission" date="2020-03" db="EMBL/GenBank/DDBJ databases">
        <title>Draft Genome Sequence of Cylindrodendrum hubeiense.</title>
        <authorList>
            <person name="Buettner E."/>
            <person name="Kellner H."/>
        </authorList>
    </citation>
    <scope>NUCLEOTIDE SEQUENCE</scope>
    <source>
        <strain evidence="12">IHI 201604</strain>
    </source>
</reference>
<dbReference type="PROSITE" id="PS51820">
    <property type="entry name" value="PA14"/>
    <property type="match status" value="1"/>
</dbReference>
<comment type="similarity">
    <text evidence="3 10">Belongs to the glycosyl hydrolase 3 family.</text>
</comment>
<dbReference type="SUPFAM" id="SSF52279">
    <property type="entry name" value="Beta-D-glucan exohydrolase, C-terminal domain"/>
    <property type="match status" value="1"/>
</dbReference>
<dbReference type="AlphaFoldDB" id="A0A9P5HCI3"/>
<dbReference type="PANTHER" id="PTHR42715:SF3">
    <property type="entry name" value="BETA-GLUCOSIDASE B-RELATED"/>
    <property type="match status" value="1"/>
</dbReference>
<dbReference type="SMART" id="SM00758">
    <property type="entry name" value="PA14"/>
    <property type="match status" value="1"/>
</dbReference>
<keyword evidence="7 10" id="KW-0119">Carbohydrate metabolism</keyword>
<dbReference type="GO" id="GO:0009251">
    <property type="term" value="P:glucan catabolic process"/>
    <property type="evidence" value="ECO:0007669"/>
    <property type="project" value="TreeGrafter"/>
</dbReference>